<reference evidence="1" key="1">
    <citation type="submission" date="2019-02" db="EMBL/GenBank/DDBJ databases">
        <title>Genomic characterization of isolates from hospital effluents in KZN, South Africa.</title>
        <authorList>
            <person name="Ntshobeni N."/>
            <person name="Allam M."/>
            <person name="Ismail A."/>
            <person name="Amoako D."/>
            <person name="Essack S."/>
            <person name="Chenia H."/>
        </authorList>
    </citation>
    <scope>NUCLEOTIDE SEQUENCE</scope>
    <source>
        <strain evidence="1">AFE97_S1</strain>
    </source>
</reference>
<dbReference type="InterPro" id="IPR022544">
    <property type="entry name" value="Phage_P22_Orf80"/>
</dbReference>
<name>A0AAP2K288_PRORE</name>
<proteinExistence type="predicted"/>
<accession>A0AAP2K288</accession>
<dbReference type="Proteomes" id="UP000824410">
    <property type="component" value="Unassembled WGS sequence"/>
</dbReference>
<dbReference type="AlphaFoldDB" id="A0AAP2K288"/>
<protein>
    <submittedName>
        <fullName evidence="1">DUF2560 family protein</fullName>
    </submittedName>
</protein>
<dbReference type="EMBL" id="SHDO01000026">
    <property type="protein sequence ID" value="MBX6982297.1"/>
    <property type="molecule type" value="Genomic_DNA"/>
</dbReference>
<organism evidence="1 2">
    <name type="scientific">Providencia rettgeri</name>
    <dbReference type="NCBI Taxonomy" id="587"/>
    <lineage>
        <taxon>Bacteria</taxon>
        <taxon>Pseudomonadati</taxon>
        <taxon>Pseudomonadota</taxon>
        <taxon>Gammaproteobacteria</taxon>
        <taxon>Enterobacterales</taxon>
        <taxon>Morganellaceae</taxon>
        <taxon>Providencia</taxon>
    </lineage>
</organism>
<sequence>MTTITAEEQMILEILRLVMNDTAAAQAAIEFIDGNERRYELFKDQWKHAGSECTSVSRAQKAVQMCKEAELLFPK</sequence>
<comment type="caution">
    <text evidence="1">The sequence shown here is derived from an EMBL/GenBank/DDBJ whole genome shotgun (WGS) entry which is preliminary data.</text>
</comment>
<evidence type="ECO:0000313" key="2">
    <source>
        <dbReference type="Proteomes" id="UP000824410"/>
    </source>
</evidence>
<dbReference type="RefSeq" id="WP_131681047.1">
    <property type="nucleotide sequence ID" value="NZ_SHCZ01000064.1"/>
</dbReference>
<gene>
    <name evidence="1" type="ORF">EX242_18825</name>
</gene>
<evidence type="ECO:0000313" key="1">
    <source>
        <dbReference type="EMBL" id="MBX6982297.1"/>
    </source>
</evidence>
<dbReference type="Pfam" id="PF10834">
    <property type="entry name" value="DUF2560"/>
    <property type="match status" value="1"/>
</dbReference>